<keyword evidence="3" id="KW-1185">Reference proteome</keyword>
<sequence length="436" mass="47436">LLVGALQRRVPVVNIVVLGAFLASLGIIASAFTREVIWMSITLGAMYGLGLGMYLASVSIYHLMCFDKYKGTALSLTFIAWGVSGLLGPAFLAYLRANYALDGTLLMTGGVLLHAVPVSMLLKNPSPVKWNSLKNGFTKCSFWPLRTYARTKTRVQVDHHHKPPATITLSSLRHPTTWKSGRKAEKSVNTVCVEPVVAEEITGVRRKSPQLPEESRRGSESSVSSLVRSLRRFATEVFRTPAFYVFLIATVAGDYSSVSFSTTIVDYAVDKGIDVDVATHLVEFAAAGMLLGRIFIVPISDWIPVSRFPLFASSYGLEAICALALPHTGSFASIAALRVAETVVHGYSSAIRGILLAEYLGIERLASCSGLFGLVMVPVSLGSASIIGYFRDTMGSYDGFYRMLAALNTTVAVLLGIFIVFDWTRTRRRQTEIPGK</sequence>
<feature type="transmembrane region" description="Helical" evidence="1">
    <location>
        <begin position="38"/>
        <end position="61"/>
    </location>
</feature>
<dbReference type="Pfam" id="PF07690">
    <property type="entry name" value="MFS_1"/>
    <property type="match status" value="1"/>
</dbReference>
<dbReference type="EMBL" id="JARKHS020035450">
    <property type="protein sequence ID" value="KAK8757232.1"/>
    <property type="molecule type" value="Genomic_DNA"/>
</dbReference>
<dbReference type="Gene3D" id="1.20.1250.20">
    <property type="entry name" value="MFS general substrate transporter like domains"/>
    <property type="match status" value="2"/>
</dbReference>
<proteinExistence type="predicted"/>
<keyword evidence="1" id="KW-0472">Membrane</keyword>
<dbReference type="InterPro" id="IPR011701">
    <property type="entry name" value="MFS"/>
</dbReference>
<name>A0AAQ4D442_AMBAM</name>
<dbReference type="InterPro" id="IPR036259">
    <property type="entry name" value="MFS_trans_sf"/>
</dbReference>
<keyword evidence="1" id="KW-0812">Transmembrane</keyword>
<organism evidence="2 3">
    <name type="scientific">Amblyomma americanum</name>
    <name type="common">Lone star tick</name>
    <dbReference type="NCBI Taxonomy" id="6943"/>
    <lineage>
        <taxon>Eukaryota</taxon>
        <taxon>Metazoa</taxon>
        <taxon>Ecdysozoa</taxon>
        <taxon>Arthropoda</taxon>
        <taxon>Chelicerata</taxon>
        <taxon>Arachnida</taxon>
        <taxon>Acari</taxon>
        <taxon>Parasitiformes</taxon>
        <taxon>Ixodida</taxon>
        <taxon>Ixodoidea</taxon>
        <taxon>Ixodidae</taxon>
        <taxon>Amblyomminae</taxon>
        <taxon>Amblyomma</taxon>
    </lineage>
</organism>
<evidence type="ECO:0000256" key="1">
    <source>
        <dbReference type="SAM" id="Phobius"/>
    </source>
</evidence>
<comment type="caution">
    <text evidence="2">The sequence shown here is derived from an EMBL/GenBank/DDBJ whole genome shotgun (WGS) entry which is preliminary data.</text>
</comment>
<evidence type="ECO:0000313" key="2">
    <source>
        <dbReference type="EMBL" id="KAK8757232.1"/>
    </source>
</evidence>
<feature type="non-terminal residue" evidence="2">
    <location>
        <position position="1"/>
    </location>
</feature>
<dbReference type="PANTHER" id="PTHR11360:SF303">
    <property type="entry name" value="MAJOR FACILITATOR SUPERFAMILY (MFS) PROFILE DOMAIN-CONTAINING PROTEIN"/>
    <property type="match status" value="1"/>
</dbReference>
<feature type="transmembrane region" description="Helical" evidence="1">
    <location>
        <begin position="103"/>
        <end position="122"/>
    </location>
</feature>
<gene>
    <name evidence="2" type="ORF">V5799_000067</name>
</gene>
<dbReference type="GO" id="GO:0008028">
    <property type="term" value="F:monocarboxylic acid transmembrane transporter activity"/>
    <property type="evidence" value="ECO:0007669"/>
    <property type="project" value="TreeGrafter"/>
</dbReference>
<feature type="transmembrane region" description="Helical" evidence="1">
    <location>
        <begin position="12"/>
        <end position="32"/>
    </location>
</feature>
<reference evidence="2 3" key="1">
    <citation type="journal article" date="2023" name="Arcadia Sci">
        <title>De novo assembly of a long-read Amblyomma americanum tick genome.</title>
        <authorList>
            <person name="Chou S."/>
            <person name="Poskanzer K.E."/>
            <person name="Rollins M."/>
            <person name="Thuy-Boun P.S."/>
        </authorList>
    </citation>
    <scope>NUCLEOTIDE SEQUENCE [LARGE SCALE GENOMIC DNA]</scope>
    <source>
        <strain evidence="2">F_SG_1</strain>
        <tissue evidence="2">Salivary glands</tissue>
    </source>
</reference>
<dbReference type="SUPFAM" id="SSF103473">
    <property type="entry name" value="MFS general substrate transporter"/>
    <property type="match status" value="1"/>
</dbReference>
<feature type="transmembrane region" description="Helical" evidence="1">
    <location>
        <begin position="73"/>
        <end position="97"/>
    </location>
</feature>
<dbReference type="PANTHER" id="PTHR11360">
    <property type="entry name" value="MONOCARBOXYLATE TRANSPORTER"/>
    <property type="match status" value="1"/>
</dbReference>
<evidence type="ECO:0008006" key="4">
    <source>
        <dbReference type="Google" id="ProtNLM"/>
    </source>
</evidence>
<dbReference type="AlphaFoldDB" id="A0AAQ4D442"/>
<feature type="transmembrane region" description="Helical" evidence="1">
    <location>
        <begin position="371"/>
        <end position="390"/>
    </location>
</feature>
<protein>
    <recommendedName>
        <fullName evidence="4">Monocarboxylate transporter</fullName>
    </recommendedName>
</protein>
<keyword evidence="1" id="KW-1133">Transmembrane helix</keyword>
<evidence type="ECO:0000313" key="3">
    <source>
        <dbReference type="Proteomes" id="UP001321473"/>
    </source>
</evidence>
<dbReference type="InterPro" id="IPR050327">
    <property type="entry name" value="Proton-linked_MCT"/>
</dbReference>
<accession>A0AAQ4D442</accession>
<feature type="transmembrane region" description="Helical" evidence="1">
    <location>
        <begin position="402"/>
        <end position="421"/>
    </location>
</feature>
<dbReference type="Proteomes" id="UP001321473">
    <property type="component" value="Unassembled WGS sequence"/>
</dbReference>